<feature type="non-terminal residue" evidence="1">
    <location>
        <position position="1"/>
    </location>
</feature>
<sequence>FSPAGPCYAGYFCDPGSTQPDHRHCPAGFYCPEGSEFPIPCSPGTFSPASGKGQAADCQLCPAGHSCSGPGAQTPELCPAGHFCLPGTTLSTEHPCPKGTFGPRAGATSESDCEPCPAGMYCSAPGLSQPSGFCYPGYHCAKGAISPAPFKHRRWAFPVPTGFSLSLPSYVCLEGNSSPCPSDGIHGYPCPSGSYCPPGSGLELPCEPGTFSPLPGASTCLPCPAGTSCGSAGT</sequence>
<dbReference type="PANTHER" id="PTHR47236">
    <property type="entry name" value="GENE, 32742-RELATED-RELATED"/>
    <property type="match status" value="1"/>
</dbReference>
<dbReference type="Gene3D" id="2.10.50.10">
    <property type="entry name" value="Tumor Necrosis Factor Receptor, subunit A, domain 2"/>
    <property type="match status" value="2"/>
</dbReference>
<feature type="non-terminal residue" evidence="1">
    <location>
        <position position="234"/>
    </location>
</feature>
<organism evidence="1 2">
    <name type="scientific">Sterrhoptilus dennistouni</name>
    <dbReference type="NCBI Taxonomy" id="2585820"/>
    <lineage>
        <taxon>Eukaryota</taxon>
        <taxon>Metazoa</taxon>
        <taxon>Chordata</taxon>
        <taxon>Craniata</taxon>
        <taxon>Vertebrata</taxon>
        <taxon>Euteleostomi</taxon>
        <taxon>Archelosauria</taxon>
        <taxon>Archosauria</taxon>
        <taxon>Dinosauria</taxon>
        <taxon>Saurischia</taxon>
        <taxon>Theropoda</taxon>
        <taxon>Coelurosauria</taxon>
        <taxon>Aves</taxon>
        <taxon>Neognathae</taxon>
        <taxon>Neoaves</taxon>
        <taxon>Telluraves</taxon>
        <taxon>Australaves</taxon>
        <taxon>Passeriformes</taxon>
        <taxon>Sylvioidea</taxon>
        <taxon>Zosteropidae</taxon>
        <taxon>Sterrhoptilus</taxon>
    </lineage>
</organism>
<comment type="caution">
    <text evidence="1">The sequence shown here is derived from an EMBL/GenBank/DDBJ whole genome shotgun (WGS) entry which is preliminary data.</text>
</comment>
<name>A0A7K9S8J2_9PASS</name>
<evidence type="ECO:0000313" key="2">
    <source>
        <dbReference type="Proteomes" id="UP000572325"/>
    </source>
</evidence>
<accession>A0A7K9S8J2</accession>
<reference evidence="1 2" key="1">
    <citation type="submission" date="2019-09" db="EMBL/GenBank/DDBJ databases">
        <title>Bird 10,000 Genomes (B10K) Project - Family phase.</title>
        <authorList>
            <person name="Zhang G."/>
        </authorList>
    </citation>
    <scope>NUCLEOTIDE SEQUENCE [LARGE SCALE GENOMIC DNA]</scope>
    <source>
        <strain evidence="1">B10K-DU-001-27</strain>
        <tissue evidence="1">Muscle</tissue>
    </source>
</reference>
<dbReference type="SMART" id="SM01411">
    <property type="entry name" value="Ephrin_rec_like"/>
    <property type="match status" value="3"/>
</dbReference>
<protein>
    <submittedName>
        <fullName evidence="1">WBC30 protein</fullName>
    </submittedName>
</protein>
<dbReference type="AlphaFoldDB" id="A0A7K9S8J2"/>
<proteinExistence type="predicted"/>
<dbReference type="EMBL" id="VWZU01017671">
    <property type="protein sequence ID" value="NXI32250.1"/>
    <property type="molecule type" value="Genomic_DNA"/>
</dbReference>
<dbReference type="PANTHER" id="PTHR47236:SF4">
    <property type="entry name" value="GENE 9195-RELATED"/>
    <property type="match status" value="1"/>
</dbReference>
<evidence type="ECO:0000313" key="1">
    <source>
        <dbReference type="EMBL" id="NXI32250.1"/>
    </source>
</evidence>
<dbReference type="Proteomes" id="UP000572325">
    <property type="component" value="Unassembled WGS sequence"/>
</dbReference>
<keyword evidence="2" id="KW-1185">Reference proteome</keyword>
<gene>
    <name evidence="1" type="primary">Wbc30</name>
    <name evidence="1" type="ORF">STEDEN_R11138</name>
</gene>